<accession>A0ABU0E4M5</accession>
<evidence type="ECO:0000313" key="4">
    <source>
        <dbReference type="Proteomes" id="UP001230220"/>
    </source>
</evidence>
<dbReference type="InterPro" id="IPR001387">
    <property type="entry name" value="Cro/C1-type_HTH"/>
</dbReference>
<dbReference type="Gene3D" id="1.10.260.40">
    <property type="entry name" value="lambda repressor-like DNA-binding domains"/>
    <property type="match status" value="1"/>
</dbReference>
<sequence>MIYRRLRDLREDKDLTQENLAEYLQISQRTYSRYETGESSLPIEIVSKLADFYNTTIDYLVNRTNKK</sequence>
<organism evidence="3 4">
    <name type="scientific">Breznakia pachnodae</name>
    <dbReference type="NCBI Taxonomy" id="265178"/>
    <lineage>
        <taxon>Bacteria</taxon>
        <taxon>Bacillati</taxon>
        <taxon>Bacillota</taxon>
        <taxon>Erysipelotrichia</taxon>
        <taxon>Erysipelotrichales</taxon>
        <taxon>Erysipelotrichaceae</taxon>
        <taxon>Breznakia</taxon>
    </lineage>
</organism>
<dbReference type="RefSeq" id="WP_307408950.1">
    <property type="nucleotide sequence ID" value="NZ_JAUSUR010000004.1"/>
</dbReference>
<keyword evidence="4" id="KW-1185">Reference proteome</keyword>
<dbReference type="PANTHER" id="PTHR46558">
    <property type="entry name" value="TRACRIPTIONAL REGULATORY PROTEIN-RELATED-RELATED"/>
    <property type="match status" value="1"/>
</dbReference>
<name>A0ABU0E4M5_9FIRM</name>
<gene>
    <name evidence="3" type="ORF">J2S15_002608</name>
</gene>
<dbReference type="Proteomes" id="UP001230220">
    <property type="component" value="Unassembled WGS sequence"/>
</dbReference>
<dbReference type="PROSITE" id="PS50943">
    <property type="entry name" value="HTH_CROC1"/>
    <property type="match status" value="1"/>
</dbReference>
<dbReference type="CDD" id="cd00093">
    <property type="entry name" value="HTH_XRE"/>
    <property type="match status" value="1"/>
</dbReference>
<dbReference type="PANTHER" id="PTHR46558:SF11">
    <property type="entry name" value="HTH-TYPE TRANSCRIPTIONAL REGULATOR XRE"/>
    <property type="match status" value="1"/>
</dbReference>
<evidence type="ECO:0000313" key="3">
    <source>
        <dbReference type="EMBL" id="MDQ0361858.1"/>
    </source>
</evidence>
<dbReference type="EMBL" id="JAUSUR010000004">
    <property type="protein sequence ID" value="MDQ0361858.1"/>
    <property type="molecule type" value="Genomic_DNA"/>
</dbReference>
<dbReference type="Pfam" id="PF01381">
    <property type="entry name" value="HTH_3"/>
    <property type="match status" value="1"/>
</dbReference>
<evidence type="ECO:0000256" key="1">
    <source>
        <dbReference type="ARBA" id="ARBA00023125"/>
    </source>
</evidence>
<dbReference type="InterPro" id="IPR010982">
    <property type="entry name" value="Lambda_DNA-bd_dom_sf"/>
</dbReference>
<reference evidence="3 4" key="1">
    <citation type="submission" date="2023-07" db="EMBL/GenBank/DDBJ databases">
        <title>Genomic Encyclopedia of Type Strains, Phase IV (KMG-IV): sequencing the most valuable type-strain genomes for metagenomic binning, comparative biology and taxonomic classification.</title>
        <authorList>
            <person name="Goeker M."/>
        </authorList>
    </citation>
    <scope>NUCLEOTIDE SEQUENCE [LARGE SCALE GENOMIC DNA]</scope>
    <source>
        <strain evidence="3 4">DSM 16784</strain>
    </source>
</reference>
<proteinExistence type="predicted"/>
<feature type="domain" description="HTH cro/C1-type" evidence="2">
    <location>
        <begin position="6"/>
        <end position="60"/>
    </location>
</feature>
<evidence type="ECO:0000259" key="2">
    <source>
        <dbReference type="PROSITE" id="PS50943"/>
    </source>
</evidence>
<dbReference type="SMART" id="SM00530">
    <property type="entry name" value="HTH_XRE"/>
    <property type="match status" value="1"/>
</dbReference>
<dbReference type="SUPFAM" id="SSF47413">
    <property type="entry name" value="lambda repressor-like DNA-binding domains"/>
    <property type="match status" value="1"/>
</dbReference>
<comment type="caution">
    <text evidence="3">The sequence shown here is derived from an EMBL/GenBank/DDBJ whole genome shotgun (WGS) entry which is preliminary data.</text>
</comment>
<protein>
    <submittedName>
        <fullName evidence="3">Transcriptional regulator with XRE-family HTH domain</fullName>
    </submittedName>
</protein>
<keyword evidence="1" id="KW-0238">DNA-binding</keyword>